<evidence type="ECO:0000313" key="1">
    <source>
        <dbReference type="EMBL" id="TVX93009.1"/>
    </source>
</evidence>
<protein>
    <submittedName>
        <fullName evidence="1">Uncharacterized protein</fullName>
    </submittedName>
</protein>
<dbReference type="RefSeq" id="WP_144989072.1">
    <property type="nucleotide sequence ID" value="NZ_VNJK01000001.1"/>
</dbReference>
<keyword evidence="2" id="KW-1185">Reference proteome</keyword>
<dbReference type="EMBL" id="VNJK01000001">
    <property type="protein sequence ID" value="TVX93009.1"/>
    <property type="molecule type" value="Genomic_DNA"/>
</dbReference>
<sequence>MTEIKKGSSTQEIAESSEEVLLVAQRWAIERLQSKEALNKEETMLLERIVSSSAQVVQRYHFSEF</sequence>
<gene>
    <name evidence="1" type="ORF">FPZ44_08030</name>
</gene>
<evidence type="ECO:0000313" key="2">
    <source>
        <dbReference type="Proteomes" id="UP000318102"/>
    </source>
</evidence>
<organism evidence="1 2">
    <name type="scientific">Paenibacillus agilis</name>
    <dbReference type="NCBI Taxonomy" id="3020863"/>
    <lineage>
        <taxon>Bacteria</taxon>
        <taxon>Bacillati</taxon>
        <taxon>Bacillota</taxon>
        <taxon>Bacilli</taxon>
        <taxon>Bacillales</taxon>
        <taxon>Paenibacillaceae</taxon>
        <taxon>Paenibacillus</taxon>
    </lineage>
</organism>
<comment type="caution">
    <text evidence="1">The sequence shown here is derived from an EMBL/GenBank/DDBJ whole genome shotgun (WGS) entry which is preliminary data.</text>
</comment>
<dbReference type="AlphaFoldDB" id="A0A559IZF5"/>
<proteinExistence type="predicted"/>
<dbReference type="Proteomes" id="UP000318102">
    <property type="component" value="Unassembled WGS sequence"/>
</dbReference>
<name>A0A559IZF5_9BACL</name>
<reference evidence="1 2" key="1">
    <citation type="submission" date="2019-07" db="EMBL/GenBank/DDBJ databases">
        <authorList>
            <person name="Kim J."/>
        </authorList>
    </citation>
    <scope>NUCLEOTIDE SEQUENCE [LARGE SCALE GENOMIC DNA]</scope>
    <source>
        <strain evidence="1 2">N4</strain>
    </source>
</reference>
<accession>A0A559IZF5</accession>